<name>A0A2A5T325_9GAMM</name>
<accession>A0A2A5T325</accession>
<dbReference type="EMBL" id="NBYY01000016">
    <property type="protein sequence ID" value="PCS22573.1"/>
    <property type="molecule type" value="Genomic_DNA"/>
</dbReference>
<gene>
    <name evidence="1" type="ORF">BTN49_1796</name>
</gene>
<keyword evidence="2" id="KW-1185">Reference proteome</keyword>
<evidence type="ECO:0000313" key="2">
    <source>
        <dbReference type="Proteomes" id="UP000219020"/>
    </source>
</evidence>
<sequence length="62" mass="7159">MNTFRRATANVTTKSRLHEKCASLRWFLKNAAGIPSFAWPDNEKMAIGQALIVLRNNHIDWF</sequence>
<dbReference type="Proteomes" id="UP000219020">
    <property type="component" value="Unassembled WGS sequence"/>
</dbReference>
<organism evidence="1 2">
    <name type="scientific">Candidatus Enterovibrio escicola</name>
    <dbReference type="NCBI Taxonomy" id="1927127"/>
    <lineage>
        <taxon>Bacteria</taxon>
        <taxon>Pseudomonadati</taxon>
        <taxon>Pseudomonadota</taxon>
        <taxon>Gammaproteobacteria</taxon>
        <taxon>Vibrionales</taxon>
        <taxon>Vibrionaceae</taxon>
        <taxon>Enterovibrio</taxon>
    </lineage>
</organism>
<dbReference type="AlphaFoldDB" id="A0A2A5T325"/>
<comment type="caution">
    <text evidence="1">The sequence shown here is derived from an EMBL/GenBank/DDBJ whole genome shotgun (WGS) entry which is preliminary data.</text>
</comment>
<reference evidence="2" key="1">
    <citation type="submission" date="2017-04" db="EMBL/GenBank/DDBJ databases">
        <title>Genome evolution of the luminous symbionts of deep sea anglerfish.</title>
        <authorList>
            <person name="Hendry T.A."/>
        </authorList>
    </citation>
    <scope>NUCLEOTIDE SEQUENCE [LARGE SCALE GENOMIC DNA]</scope>
</reference>
<proteinExistence type="predicted"/>
<dbReference type="RefSeq" id="WP_150138910.1">
    <property type="nucleotide sequence ID" value="NZ_CAWPEH010000006.1"/>
</dbReference>
<evidence type="ECO:0000313" key="1">
    <source>
        <dbReference type="EMBL" id="PCS22573.1"/>
    </source>
</evidence>
<protein>
    <submittedName>
        <fullName evidence="1">Uncharacterized protein</fullName>
    </submittedName>
</protein>